<evidence type="ECO:0000259" key="2">
    <source>
        <dbReference type="PROSITE" id="PS50142"/>
    </source>
</evidence>
<dbReference type="AlphaFoldDB" id="A0AAV1I5E6"/>
<evidence type="ECO:0000313" key="4">
    <source>
        <dbReference type="Proteomes" id="UP001314263"/>
    </source>
</evidence>
<dbReference type="PANTHER" id="PTHR14950">
    <property type="entry name" value="DICER-RELATED"/>
    <property type="match status" value="1"/>
</dbReference>
<comment type="caution">
    <text evidence="3">The sequence shown here is derived from an EMBL/GenBank/DDBJ whole genome shotgun (WGS) entry which is preliminary data.</text>
</comment>
<dbReference type="PROSITE" id="PS50142">
    <property type="entry name" value="RNASE_3_2"/>
    <property type="match status" value="1"/>
</dbReference>
<dbReference type="GO" id="GO:0004525">
    <property type="term" value="F:ribonuclease III activity"/>
    <property type="evidence" value="ECO:0007669"/>
    <property type="project" value="InterPro"/>
</dbReference>
<dbReference type="InterPro" id="IPR000999">
    <property type="entry name" value="RNase_III_dom"/>
</dbReference>
<accession>A0AAV1I5E6</accession>
<keyword evidence="4" id="KW-1185">Reference proteome</keyword>
<organism evidence="3 4">
    <name type="scientific">Coccomyxa viridis</name>
    <dbReference type="NCBI Taxonomy" id="1274662"/>
    <lineage>
        <taxon>Eukaryota</taxon>
        <taxon>Viridiplantae</taxon>
        <taxon>Chlorophyta</taxon>
        <taxon>core chlorophytes</taxon>
        <taxon>Trebouxiophyceae</taxon>
        <taxon>Trebouxiophyceae incertae sedis</taxon>
        <taxon>Coccomyxaceae</taxon>
        <taxon>Coccomyxa</taxon>
    </lineage>
</organism>
<evidence type="ECO:0000313" key="3">
    <source>
        <dbReference type="EMBL" id="CAK0780884.1"/>
    </source>
</evidence>
<dbReference type="GO" id="GO:0006396">
    <property type="term" value="P:RNA processing"/>
    <property type="evidence" value="ECO:0007669"/>
    <property type="project" value="InterPro"/>
</dbReference>
<dbReference type="EMBL" id="CAUYUE010000006">
    <property type="protein sequence ID" value="CAK0780884.1"/>
    <property type="molecule type" value="Genomic_DNA"/>
</dbReference>
<dbReference type="SUPFAM" id="SSF69065">
    <property type="entry name" value="RNase III domain-like"/>
    <property type="match status" value="1"/>
</dbReference>
<dbReference type="Gene3D" id="1.10.1520.10">
    <property type="entry name" value="Ribonuclease III domain"/>
    <property type="match status" value="1"/>
</dbReference>
<dbReference type="Proteomes" id="UP001314263">
    <property type="component" value="Unassembled WGS sequence"/>
</dbReference>
<dbReference type="Pfam" id="PF14622">
    <property type="entry name" value="Ribonucleas_3_3"/>
    <property type="match status" value="1"/>
</dbReference>
<gene>
    <name evidence="3" type="ORF">CVIRNUC_005209</name>
</gene>
<dbReference type="InterPro" id="IPR036389">
    <property type="entry name" value="RNase_III_sf"/>
</dbReference>
<dbReference type="CDD" id="cd00593">
    <property type="entry name" value="RIBOc"/>
    <property type="match status" value="1"/>
</dbReference>
<dbReference type="SMART" id="SM00535">
    <property type="entry name" value="RIBOc"/>
    <property type="match status" value="1"/>
</dbReference>
<sequence length="237" mass="26474">MKALQQCFARYSHYAHSCSLSAVSNRLRALVLGVRQTRLRSGISLKRFHAIKVIAENQDLFHYSDPRQNRSILPSKEKLQEVEDILGYTFHNQWMLRLALVHSSAFPVPGTPCSSGIHLAWIGDSALNLIVTEQLMAAYSSSSMGELSAARSRLISREMCRRRALQLRLDEYLVVGPSIVTDLHGMSDSMVAELFESVLGAVYVDGGLDKAREVYTRVFPLPESIRQIIRPPAGLSC</sequence>
<protein>
    <recommendedName>
        <fullName evidence="2">RNase III domain-containing protein</fullName>
    </recommendedName>
</protein>
<evidence type="ECO:0000256" key="1">
    <source>
        <dbReference type="ARBA" id="ARBA00022801"/>
    </source>
</evidence>
<reference evidence="3 4" key="1">
    <citation type="submission" date="2023-10" db="EMBL/GenBank/DDBJ databases">
        <authorList>
            <person name="Maclean D."/>
            <person name="Macfadyen A."/>
        </authorList>
    </citation>
    <scope>NUCLEOTIDE SEQUENCE [LARGE SCALE GENOMIC DNA]</scope>
</reference>
<keyword evidence="1" id="KW-0378">Hydrolase</keyword>
<name>A0AAV1I5E6_9CHLO</name>
<feature type="domain" description="RNase III" evidence="2">
    <location>
        <begin position="79"/>
        <end position="207"/>
    </location>
</feature>
<proteinExistence type="predicted"/>